<sequence length="130" mass="14757">MLDERQIKAIESKVMGGNITDMARIAGVTRNTIYKWIELEEFKAEVSRCQQEFIFSTIQIITAYAPKNAQALIDLADSTTNRKIELDARLALLNKTMPNTTKISIDDGRDTKDNVTVDVLDKEIEEFDTE</sequence>
<gene>
    <name evidence="1" type="ORF">LL038_02930</name>
</gene>
<protein>
    <recommendedName>
        <fullName evidence="3">Homeodomain phBC6A51-type domain-containing protein</fullName>
    </recommendedName>
</protein>
<evidence type="ECO:0008006" key="3">
    <source>
        <dbReference type="Google" id="ProtNLM"/>
    </source>
</evidence>
<evidence type="ECO:0000313" key="1">
    <source>
        <dbReference type="EMBL" id="WAG61220.1"/>
    </source>
</evidence>
<dbReference type="Proteomes" id="UP001164733">
    <property type="component" value="Chromosome"/>
</dbReference>
<dbReference type="AlphaFoldDB" id="A0AA47I7R1"/>
<accession>A0AA47I7R1</accession>
<organism evidence="1 2">
    <name type="scientific">Clostridium estertheticum</name>
    <dbReference type="NCBI Taxonomy" id="238834"/>
    <lineage>
        <taxon>Bacteria</taxon>
        <taxon>Bacillati</taxon>
        <taxon>Bacillota</taxon>
        <taxon>Clostridia</taxon>
        <taxon>Eubacteriales</taxon>
        <taxon>Clostridiaceae</taxon>
        <taxon>Clostridium</taxon>
    </lineage>
</organism>
<reference evidence="1" key="1">
    <citation type="submission" date="2021-11" db="EMBL/GenBank/DDBJ databases">
        <title>Clostridia strains as spoilage organisms.</title>
        <authorList>
            <person name="Wambui J."/>
            <person name="Stevens M.J.A."/>
            <person name="Stephan R."/>
        </authorList>
    </citation>
    <scope>NUCLEOTIDE SEQUENCE</scope>
    <source>
        <strain evidence="1">CF009</strain>
    </source>
</reference>
<dbReference type="EMBL" id="CP086239">
    <property type="protein sequence ID" value="WAG61220.1"/>
    <property type="molecule type" value="Genomic_DNA"/>
</dbReference>
<dbReference type="RefSeq" id="WP_216122389.1">
    <property type="nucleotide sequence ID" value="NZ_CP086239.1"/>
</dbReference>
<evidence type="ECO:0000313" key="2">
    <source>
        <dbReference type="Proteomes" id="UP001164733"/>
    </source>
</evidence>
<proteinExistence type="predicted"/>
<name>A0AA47I7R1_9CLOT</name>